<dbReference type="GO" id="GO:0004540">
    <property type="term" value="F:RNA nuclease activity"/>
    <property type="evidence" value="ECO:0007669"/>
    <property type="project" value="InterPro"/>
</dbReference>
<comment type="similarity">
    <text evidence="4">Belongs to the HepT RNase toxin family.</text>
</comment>
<dbReference type="InterPro" id="IPR052379">
    <property type="entry name" value="Type_VII_TA_RNase"/>
</dbReference>
<evidence type="ECO:0000313" key="6">
    <source>
        <dbReference type="Proteomes" id="UP000000263"/>
    </source>
</evidence>
<keyword evidence="2" id="KW-0540">Nuclease</keyword>
<dbReference type="Proteomes" id="UP000000263">
    <property type="component" value="Chromosome"/>
</dbReference>
<dbReference type="GO" id="GO:0016787">
    <property type="term" value="F:hydrolase activity"/>
    <property type="evidence" value="ECO:0007669"/>
    <property type="project" value="UniProtKB-KW"/>
</dbReference>
<gene>
    <name evidence="5" type="ordered locus">Rcas_1106</name>
</gene>
<keyword evidence="3" id="KW-0378">Hydrolase</keyword>
<evidence type="ECO:0000313" key="5">
    <source>
        <dbReference type="EMBL" id="ABU57205.1"/>
    </source>
</evidence>
<proteinExistence type="inferred from homology"/>
<dbReference type="PANTHER" id="PTHR33397">
    <property type="entry name" value="UPF0331 PROTEIN YUTE"/>
    <property type="match status" value="1"/>
</dbReference>
<evidence type="ECO:0000256" key="1">
    <source>
        <dbReference type="ARBA" id="ARBA00022649"/>
    </source>
</evidence>
<sequence>MSVEFSGIERRLDELSERLARLTPLRERPRSDFDVDPYLRDIAERNLEVAAQRCIDICHRIIALEGARKPRDYREAIVRMGELGVLPPEFAANLAPIAGFRNILIHEYLLIDRDEVYRNLANLDNLERFVTLIRNWLRRQGEKG</sequence>
<dbReference type="NCBIfam" id="NF047751">
    <property type="entry name" value="HepT_toxin"/>
    <property type="match status" value="1"/>
</dbReference>
<protein>
    <recommendedName>
        <fullName evidence="7">DUF86 domain-containing protein</fullName>
    </recommendedName>
</protein>
<evidence type="ECO:0008006" key="7">
    <source>
        <dbReference type="Google" id="ProtNLM"/>
    </source>
</evidence>
<dbReference type="InterPro" id="IPR008201">
    <property type="entry name" value="HepT-like"/>
</dbReference>
<dbReference type="Pfam" id="PF01934">
    <property type="entry name" value="HepT-like"/>
    <property type="match status" value="1"/>
</dbReference>
<dbReference type="OrthoDB" id="9796612at2"/>
<dbReference type="GO" id="GO:0110001">
    <property type="term" value="C:toxin-antitoxin complex"/>
    <property type="evidence" value="ECO:0007669"/>
    <property type="project" value="InterPro"/>
</dbReference>
<keyword evidence="6" id="KW-1185">Reference proteome</keyword>
<evidence type="ECO:0000256" key="3">
    <source>
        <dbReference type="ARBA" id="ARBA00022801"/>
    </source>
</evidence>
<accession>A7NIA5</accession>
<dbReference type="HOGENOM" id="CLU_142825_1_0_0"/>
<evidence type="ECO:0000256" key="4">
    <source>
        <dbReference type="ARBA" id="ARBA00024207"/>
    </source>
</evidence>
<dbReference type="Gene3D" id="1.20.120.580">
    <property type="entry name" value="bsu32300-like"/>
    <property type="match status" value="1"/>
</dbReference>
<dbReference type="STRING" id="383372.Rcas_1106"/>
<evidence type="ECO:0000256" key="2">
    <source>
        <dbReference type="ARBA" id="ARBA00022722"/>
    </source>
</evidence>
<dbReference type="InterPro" id="IPR037038">
    <property type="entry name" value="HepT-like_sf"/>
</dbReference>
<keyword evidence="1" id="KW-1277">Toxin-antitoxin system</keyword>
<dbReference type="EMBL" id="CP000804">
    <property type="protein sequence ID" value="ABU57205.1"/>
    <property type="molecule type" value="Genomic_DNA"/>
</dbReference>
<name>A7NIA5_ROSCS</name>
<dbReference type="PANTHER" id="PTHR33397:SF5">
    <property type="entry name" value="RNASE YUTE-RELATED"/>
    <property type="match status" value="1"/>
</dbReference>
<dbReference type="KEGG" id="rca:Rcas_1106"/>
<reference evidence="5 6" key="1">
    <citation type="submission" date="2007-08" db="EMBL/GenBank/DDBJ databases">
        <title>Complete sequence of Roseiflexus castenholzii DSM 13941.</title>
        <authorList>
            <consortium name="US DOE Joint Genome Institute"/>
            <person name="Copeland A."/>
            <person name="Lucas S."/>
            <person name="Lapidus A."/>
            <person name="Barry K."/>
            <person name="Glavina del Rio T."/>
            <person name="Dalin E."/>
            <person name="Tice H."/>
            <person name="Pitluck S."/>
            <person name="Thompson L.S."/>
            <person name="Brettin T."/>
            <person name="Bruce D."/>
            <person name="Detter J.C."/>
            <person name="Han C."/>
            <person name="Tapia R."/>
            <person name="Schmutz J."/>
            <person name="Larimer F."/>
            <person name="Land M."/>
            <person name="Hauser L."/>
            <person name="Kyrpides N."/>
            <person name="Mikhailova N."/>
            <person name="Bryant D.A."/>
            <person name="Hanada S."/>
            <person name="Tsukatani Y."/>
            <person name="Richardson P."/>
        </authorList>
    </citation>
    <scope>NUCLEOTIDE SEQUENCE [LARGE SCALE GENOMIC DNA]</scope>
    <source>
        <strain evidence="6">DSM 13941 / HLO8</strain>
    </source>
</reference>
<dbReference type="eggNOG" id="COG2445">
    <property type="taxonomic scope" value="Bacteria"/>
</dbReference>
<organism evidence="5 6">
    <name type="scientific">Roseiflexus castenholzii (strain DSM 13941 / HLO8)</name>
    <dbReference type="NCBI Taxonomy" id="383372"/>
    <lineage>
        <taxon>Bacteria</taxon>
        <taxon>Bacillati</taxon>
        <taxon>Chloroflexota</taxon>
        <taxon>Chloroflexia</taxon>
        <taxon>Chloroflexales</taxon>
        <taxon>Roseiflexineae</taxon>
        <taxon>Roseiflexaceae</taxon>
        <taxon>Roseiflexus</taxon>
    </lineage>
</organism>
<dbReference type="AlphaFoldDB" id="A7NIA5"/>